<sequence>MKRSLFTVLLLCFFLATCVTVNPLLEDAETSFNYGKKLMGDGKLSFAVIEFKKAMDNYDKAGHTFTAFSIYPYIAGAYYLGGNVDAALSTYMEALDYAKKHPEGVSKEDQAKQAFEMAGLLKELGRIDYAKSVYGYAYSIYIELDDLEGASRVEEELNSLE</sequence>
<dbReference type="Proteomes" id="UP000809273">
    <property type="component" value="Unassembled WGS sequence"/>
</dbReference>
<gene>
    <name evidence="2" type="ORF">JW984_10775</name>
</gene>
<evidence type="ECO:0000256" key="1">
    <source>
        <dbReference type="SAM" id="SignalP"/>
    </source>
</evidence>
<reference evidence="2" key="1">
    <citation type="journal article" date="2021" name="Environ. Microbiol.">
        <title>Genomic characterization of three novel Desulfobacterota classes expand the metabolic and phylogenetic diversity of the phylum.</title>
        <authorList>
            <person name="Murphy C.L."/>
            <person name="Biggerstaff J."/>
            <person name="Eichhorn A."/>
            <person name="Ewing E."/>
            <person name="Shahan R."/>
            <person name="Soriano D."/>
            <person name="Stewart S."/>
            <person name="VanMol K."/>
            <person name="Walker R."/>
            <person name="Walters P."/>
            <person name="Elshahed M.S."/>
            <person name="Youssef N.H."/>
        </authorList>
    </citation>
    <scope>NUCLEOTIDE SEQUENCE</scope>
    <source>
        <strain evidence="2">Zod_Metabat.24</strain>
    </source>
</reference>
<dbReference type="AlphaFoldDB" id="A0A9D8KEX6"/>
<evidence type="ECO:0008006" key="4">
    <source>
        <dbReference type="Google" id="ProtNLM"/>
    </source>
</evidence>
<organism evidence="2 3">
    <name type="scientific">Candidatus Zymogenus saltonus</name>
    <dbReference type="NCBI Taxonomy" id="2844893"/>
    <lineage>
        <taxon>Bacteria</taxon>
        <taxon>Deltaproteobacteria</taxon>
        <taxon>Candidatus Zymogenia</taxon>
        <taxon>Candidatus Zymogeniales</taxon>
        <taxon>Candidatus Zymogenaceae</taxon>
        <taxon>Candidatus Zymogenus</taxon>
    </lineage>
</organism>
<proteinExistence type="predicted"/>
<dbReference type="Gene3D" id="1.25.40.10">
    <property type="entry name" value="Tetratricopeptide repeat domain"/>
    <property type="match status" value="1"/>
</dbReference>
<accession>A0A9D8KEX6</accession>
<dbReference type="InterPro" id="IPR011990">
    <property type="entry name" value="TPR-like_helical_dom_sf"/>
</dbReference>
<feature type="signal peptide" evidence="1">
    <location>
        <begin position="1"/>
        <end position="21"/>
    </location>
</feature>
<comment type="caution">
    <text evidence="2">The sequence shown here is derived from an EMBL/GenBank/DDBJ whole genome shotgun (WGS) entry which is preliminary data.</text>
</comment>
<dbReference type="EMBL" id="JAFGIX010000054">
    <property type="protein sequence ID" value="MBN1573666.1"/>
    <property type="molecule type" value="Genomic_DNA"/>
</dbReference>
<evidence type="ECO:0000313" key="2">
    <source>
        <dbReference type="EMBL" id="MBN1573666.1"/>
    </source>
</evidence>
<dbReference type="SUPFAM" id="SSF48452">
    <property type="entry name" value="TPR-like"/>
    <property type="match status" value="1"/>
</dbReference>
<protein>
    <recommendedName>
        <fullName evidence="4">Tetratricopeptide repeat protein</fullName>
    </recommendedName>
</protein>
<keyword evidence="1" id="KW-0732">Signal</keyword>
<evidence type="ECO:0000313" key="3">
    <source>
        <dbReference type="Proteomes" id="UP000809273"/>
    </source>
</evidence>
<name>A0A9D8KEX6_9DELT</name>
<reference evidence="2" key="2">
    <citation type="submission" date="2021-01" db="EMBL/GenBank/DDBJ databases">
        <authorList>
            <person name="Hahn C.R."/>
            <person name="Youssef N.H."/>
            <person name="Elshahed M."/>
        </authorList>
    </citation>
    <scope>NUCLEOTIDE SEQUENCE</scope>
    <source>
        <strain evidence="2">Zod_Metabat.24</strain>
    </source>
</reference>
<feature type="chain" id="PRO_5038956087" description="Tetratricopeptide repeat protein" evidence="1">
    <location>
        <begin position="22"/>
        <end position="161"/>
    </location>
</feature>